<protein>
    <submittedName>
        <fullName evidence="1">Uncharacterized protein</fullName>
    </submittedName>
</protein>
<dbReference type="Proteomes" id="UP000735302">
    <property type="component" value="Unassembled WGS sequence"/>
</dbReference>
<organism evidence="1 2">
    <name type="scientific">Plakobranchus ocellatus</name>
    <dbReference type="NCBI Taxonomy" id="259542"/>
    <lineage>
        <taxon>Eukaryota</taxon>
        <taxon>Metazoa</taxon>
        <taxon>Spiralia</taxon>
        <taxon>Lophotrochozoa</taxon>
        <taxon>Mollusca</taxon>
        <taxon>Gastropoda</taxon>
        <taxon>Heterobranchia</taxon>
        <taxon>Euthyneura</taxon>
        <taxon>Panpulmonata</taxon>
        <taxon>Sacoglossa</taxon>
        <taxon>Placobranchoidea</taxon>
        <taxon>Plakobranchidae</taxon>
        <taxon>Plakobranchus</taxon>
    </lineage>
</organism>
<sequence length="106" mass="12132">MAPADLQKGPCRSTEGPLQIYRRAPADLQRGLKRIHPTYLRTDSLSIVPPMPPKMKKERRKERVMYSMTFIYSQHPTRAAASSKSEPSQTAFQVLSRPLLIHLLEM</sequence>
<proteinExistence type="predicted"/>
<reference evidence="1 2" key="1">
    <citation type="journal article" date="2021" name="Elife">
        <title>Chloroplast acquisition without the gene transfer in kleptoplastic sea slugs, Plakobranchus ocellatus.</title>
        <authorList>
            <person name="Maeda T."/>
            <person name="Takahashi S."/>
            <person name="Yoshida T."/>
            <person name="Shimamura S."/>
            <person name="Takaki Y."/>
            <person name="Nagai Y."/>
            <person name="Toyoda A."/>
            <person name="Suzuki Y."/>
            <person name="Arimoto A."/>
            <person name="Ishii H."/>
            <person name="Satoh N."/>
            <person name="Nishiyama T."/>
            <person name="Hasebe M."/>
            <person name="Maruyama T."/>
            <person name="Minagawa J."/>
            <person name="Obokata J."/>
            <person name="Shigenobu S."/>
        </authorList>
    </citation>
    <scope>NUCLEOTIDE SEQUENCE [LARGE SCALE GENOMIC DNA]</scope>
</reference>
<comment type="caution">
    <text evidence="1">The sequence shown here is derived from an EMBL/GenBank/DDBJ whole genome shotgun (WGS) entry which is preliminary data.</text>
</comment>
<evidence type="ECO:0000313" key="1">
    <source>
        <dbReference type="EMBL" id="GFO42062.1"/>
    </source>
</evidence>
<evidence type="ECO:0000313" key="2">
    <source>
        <dbReference type="Proteomes" id="UP000735302"/>
    </source>
</evidence>
<keyword evidence="2" id="KW-1185">Reference proteome</keyword>
<dbReference type="AlphaFoldDB" id="A0AAV4DCT5"/>
<dbReference type="EMBL" id="BLXT01007741">
    <property type="protein sequence ID" value="GFO42062.1"/>
    <property type="molecule type" value="Genomic_DNA"/>
</dbReference>
<name>A0AAV4DCT5_9GAST</name>
<gene>
    <name evidence="1" type="ORF">PoB_006856700</name>
</gene>
<accession>A0AAV4DCT5</accession>